<dbReference type="PIRSF" id="PIRSF017082">
    <property type="entry name" value="YflP"/>
    <property type="match status" value="1"/>
</dbReference>
<dbReference type="InterPro" id="IPR042100">
    <property type="entry name" value="Bug_dom1"/>
</dbReference>
<dbReference type="Gene3D" id="3.40.190.150">
    <property type="entry name" value="Bordetella uptake gene, domain 1"/>
    <property type="match status" value="1"/>
</dbReference>
<accession>A0ABY1Q679</accession>
<feature type="chain" id="PRO_5047310975" evidence="2">
    <location>
        <begin position="36"/>
        <end position="335"/>
    </location>
</feature>
<dbReference type="PANTHER" id="PTHR42928:SF5">
    <property type="entry name" value="BLR1237 PROTEIN"/>
    <property type="match status" value="1"/>
</dbReference>
<evidence type="ECO:0000313" key="4">
    <source>
        <dbReference type="Proteomes" id="UP001158049"/>
    </source>
</evidence>
<evidence type="ECO:0000256" key="2">
    <source>
        <dbReference type="SAM" id="SignalP"/>
    </source>
</evidence>
<reference evidence="3 4" key="1">
    <citation type="submission" date="2017-05" db="EMBL/GenBank/DDBJ databases">
        <authorList>
            <person name="Varghese N."/>
            <person name="Submissions S."/>
        </authorList>
    </citation>
    <scope>NUCLEOTIDE SEQUENCE [LARGE SCALE GENOMIC DNA]</scope>
    <source>
        <strain evidence="3 4">DSM 26001</strain>
    </source>
</reference>
<feature type="signal peptide" evidence="2">
    <location>
        <begin position="1"/>
        <end position="35"/>
    </location>
</feature>
<keyword evidence="2" id="KW-0732">Signal</keyword>
<comment type="caution">
    <text evidence="3">The sequence shown here is derived from an EMBL/GenBank/DDBJ whole genome shotgun (WGS) entry which is preliminary data.</text>
</comment>
<dbReference type="SUPFAM" id="SSF53850">
    <property type="entry name" value="Periplasmic binding protein-like II"/>
    <property type="match status" value="1"/>
</dbReference>
<sequence length="335" mass="35177">MHPTSSAKAALPARRRMLMLAGALATCALPGLSMAQDAWPSKPITMIVPFTPGTGIDVLARTLGAKLSQRLGQPVIVENKAGASGNIGTEFVARAAPDGHTLLMTVNTFVMNASLYKNVPYDPVKSFVPIAPTARGVLTFAVNPSFPAKTLREAITLFKNNPGKYSYSSPGNGTPQHLAMELLKLNTGVDILHVPYKGSAGAITDLLGGQVQAMILPVHSALTHASSGKMRLLGVAQEKRAPSAPDVPTFAEEGVANSNVDLWYGLLAPAGTPASVVLRLNNEINQILAMPDVNVALDKQGLVPTPGKPETLGALVKSDSVRWADVIKRAKISAD</sequence>
<proteinExistence type="inferred from homology"/>
<keyword evidence="4" id="KW-1185">Reference proteome</keyword>
<dbReference type="PANTHER" id="PTHR42928">
    <property type="entry name" value="TRICARBOXYLATE-BINDING PROTEIN"/>
    <property type="match status" value="1"/>
</dbReference>
<dbReference type="RefSeq" id="WP_283442404.1">
    <property type="nucleotide sequence ID" value="NZ_FXUL01000007.1"/>
</dbReference>
<protein>
    <submittedName>
        <fullName evidence="3">Tripartite-type tricarboxylate transporter, receptor component TctC</fullName>
    </submittedName>
</protein>
<dbReference type="Gene3D" id="3.40.190.10">
    <property type="entry name" value="Periplasmic binding protein-like II"/>
    <property type="match status" value="1"/>
</dbReference>
<comment type="similarity">
    <text evidence="1">Belongs to the UPF0065 (bug) family.</text>
</comment>
<evidence type="ECO:0000313" key="3">
    <source>
        <dbReference type="EMBL" id="SMP61009.1"/>
    </source>
</evidence>
<name>A0ABY1Q679_9BURK</name>
<dbReference type="InterPro" id="IPR005064">
    <property type="entry name" value="BUG"/>
</dbReference>
<keyword evidence="3" id="KW-0675">Receptor</keyword>
<evidence type="ECO:0000256" key="1">
    <source>
        <dbReference type="ARBA" id="ARBA00006987"/>
    </source>
</evidence>
<dbReference type="CDD" id="cd13578">
    <property type="entry name" value="PBP2_Bug27"/>
    <property type="match status" value="1"/>
</dbReference>
<gene>
    <name evidence="3" type="ORF">SAMN06295970_10778</name>
</gene>
<dbReference type="Proteomes" id="UP001158049">
    <property type="component" value="Unassembled WGS sequence"/>
</dbReference>
<dbReference type="EMBL" id="FXUL01000007">
    <property type="protein sequence ID" value="SMP61009.1"/>
    <property type="molecule type" value="Genomic_DNA"/>
</dbReference>
<dbReference type="Pfam" id="PF03401">
    <property type="entry name" value="TctC"/>
    <property type="match status" value="1"/>
</dbReference>
<organism evidence="3 4">
    <name type="scientific">Noviherbaspirillum suwonense</name>
    <dbReference type="NCBI Taxonomy" id="1224511"/>
    <lineage>
        <taxon>Bacteria</taxon>
        <taxon>Pseudomonadati</taxon>
        <taxon>Pseudomonadota</taxon>
        <taxon>Betaproteobacteria</taxon>
        <taxon>Burkholderiales</taxon>
        <taxon>Oxalobacteraceae</taxon>
        <taxon>Noviherbaspirillum</taxon>
    </lineage>
</organism>